<evidence type="ECO:0000313" key="3">
    <source>
        <dbReference type="Proteomes" id="UP000652761"/>
    </source>
</evidence>
<organism evidence="2 3">
    <name type="scientific">Colocasia esculenta</name>
    <name type="common">Wild taro</name>
    <name type="synonym">Arum esculentum</name>
    <dbReference type="NCBI Taxonomy" id="4460"/>
    <lineage>
        <taxon>Eukaryota</taxon>
        <taxon>Viridiplantae</taxon>
        <taxon>Streptophyta</taxon>
        <taxon>Embryophyta</taxon>
        <taxon>Tracheophyta</taxon>
        <taxon>Spermatophyta</taxon>
        <taxon>Magnoliopsida</taxon>
        <taxon>Liliopsida</taxon>
        <taxon>Araceae</taxon>
        <taxon>Aroideae</taxon>
        <taxon>Colocasieae</taxon>
        <taxon>Colocasia</taxon>
    </lineage>
</organism>
<reference evidence="2" key="1">
    <citation type="submission" date="2017-07" db="EMBL/GenBank/DDBJ databases">
        <title>Taro Niue Genome Assembly and Annotation.</title>
        <authorList>
            <person name="Atibalentja N."/>
            <person name="Keating K."/>
            <person name="Fields C.J."/>
        </authorList>
    </citation>
    <scope>NUCLEOTIDE SEQUENCE</scope>
    <source>
        <strain evidence="2">Niue_2</strain>
        <tissue evidence="2">Leaf</tissue>
    </source>
</reference>
<evidence type="ECO:0000256" key="1">
    <source>
        <dbReference type="SAM" id="MobiDB-lite"/>
    </source>
</evidence>
<dbReference type="EMBL" id="NMUH01000347">
    <property type="protein sequence ID" value="MQL77403.1"/>
    <property type="molecule type" value="Genomic_DNA"/>
</dbReference>
<dbReference type="AlphaFoldDB" id="A0A843U7M4"/>
<gene>
    <name evidence="2" type="ORF">Taro_009803</name>
</gene>
<proteinExistence type="predicted"/>
<name>A0A843U7M4_COLES</name>
<feature type="region of interest" description="Disordered" evidence="1">
    <location>
        <begin position="123"/>
        <end position="143"/>
    </location>
</feature>
<protein>
    <submittedName>
        <fullName evidence="2">Uncharacterized protein</fullName>
    </submittedName>
</protein>
<comment type="caution">
    <text evidence="2">The sequence shown here is derived from an EMBL/GenBank/DDBJ whole genome shotgun (WGS) entry which is preliminary data.</text>
</comment>
<sequence>MQRPSSVTDVHLLPSRGVGLTGSGPVKGKASTLLAPSVRMSERPCALPERLIFMRPAHPYPHWGGYVEQELYLFSQEGPFKGQNPKHEDNTSWEAHLNHVSSLASSVGRCSHGSRTILLPEHREQGDEISPITHGVSPSVLSR</sequence>
<evidence type="ECO:0000313" key="2">
    <source>
        <dbReference type="EMBL" id="MQL77403.1"/>
    </source>
</evidence>
<dbReference type="Proteomes" id="UP000652761">
    <property type="component" value="Unassembled WGS sequence"/>
</dbReference>
<keyword evidence="3" id="KW-1185">Reference proteome</keyword>
<accession>A0A843U7M4</accession>